<accession>A0AAD7BBW2</accession>
<dbReference type="InterPro" id="IPR006085">
    <property type="entry name" value="XPG_DNA_repair_N"/>
</dbReference>
<dbReference type="PANTHER" id="PTHR11081:SF75">
    <property type="entry name" value="ENDONUCLEASE, PUTATIVE (AFU_ORTHOLOGUE AFUA_3G13260)-RELATED"/>
    <property type="match status" value="1"/>
</dbReference>
<keyword evidence="4" id="KW-1185">Reference proteome</keyword>
<reference evidence="3" key="1">
    <citation type="submission" date="2023-03" db="EMBL/GenBank/DDBJ databases">
        <title>Massive genome expansion in bonnet fungi (Mycena s.s.) driven by repeated elements and novel gene families across ecological guilds.</title>
        <authorList>
            <consortium name="Lawrence Berkeley National Laboratory"/>
            <person name="Harder C.B."/>
            <person name="Miyauchi S."/>
            <person name="Viragh M."/>
            <person name="Kuo A."/>
            <person name="Thoen E."/>
            <person name="Andreopoulos B."/>
            <person name="Lu D."/>
            <person name="Skrede I."/>
            <person name="Drula E."/>
            <person name="Henrissat B."/>
            <person name="Morin E."/>
            <person name="Kohler A."/>
            <person name="Barry K."/>
            <person name="LaButti K."/>
            <person name="Morin E."/>
            <person name="Salamov A."/>
            <person name="Lipzen A."/>
            <person name="Mereny Z."/>
            <person name="Hegedus B."/>
            <person name="Baldrian P."/>
            <person name="Stursova M."/>
            <person name="Weitz H."/>
            <person name="Taylor A."/>
            <person name="Grigoriev I.V."/>
            <person name="Nagy L.G."/>
            <person name="Martin F."/>
            <person name="Kauserud H."/>
        </authorList>
    </citation>
    <scope>NUCLEOTIDE SEQUENCE</scope>
    <source>
        <strain evidence="3">9284</strain>
    </source>
</reference>
<dbReference type="AlphaFoldDB" id="A0AAD7BBW2"/>
<protein>
    <submittedName>
        <fullName evidence="3">PIN domain-like protein</fullName>
    </submittedName>
</protein>
<dbReference type="Pfam" id="PF00867">
    <property type="entry name" value="XPG_I"/>
    <property type="match status" value="1"/>
</dbReference>
<dbReference type="SUPFAM" id="SSF88723">
    <property type="entry name" value="PIN domain-like"/>
    <property type="match status" value="1"/>
</dbReference>
<dbReference type="InterPro" id="IPR029060">
    <property type="entry name" value="PIN-like_dom_sf"/>
</dbReference>
<comment type="caution">
    <text evidence="3">The sequence shown here is derived from an EMBL/GenBank/DDBJ whole genome shotgun (WGS) entry which is preliminary data.</text>
</comment>
<dbReference type="Pfam" id="PF00752">
    <property type="entry name" value="XPG_N"/>
    <property type="match status" value="1"/>
</dbReference>
<gene>
    <name evidence="3" type="ORF">FB45DRAFT_1106977</name>
</gene>
<dbReference type="EMBL" id="JARKIF010000023">
    <property type="protein sequence ID" value="KAJ7616026.1"/>
    <property type="molecule type" value="Genomic_DNA"/>
</dbReference>
<dbReference type="GO" id="GO:0006974">
    <property type="term" value="P:DNA damage response"/>
    <property type="evidence" value="ECO:0007669"/>
    <property type="project" value="UniProtKB-ARBA"/>
</dbReference>
<feature type="domain" description="XPG N-terminal" evidence="2">
    <location>
        <begin position="1"/>
        <end position="113"/>
    </location>
</feature>
<dbReference type="InterPro" id="IPR006086">
    <property type="entry name" value="XPG-I_dom"/>
</dbReference>
<evidence type="ECO:0000259" key="1">
    <source>
        <dbReference type="SMART" id="SM00484"/>
    </source>
</evidence>
<dbReference type="Proteomes" id="UP001221142">
    <property type="component" value="Unassembled WGS sequence"/>
</dbReference>
<dbReference type="InterPro" id="IPR006084">
    <property type="entry name" value="XPG/Rad2"/>
</dbReference>
<dbReference type="PANTHER" id="PTHR11081">
    <property type="entry name" value="FLAP ENDONUCLEASE FAMILY MEMBER"/>
    <property type="match status" value="1"/>
</dbReference>
<dbReference type="Gene3D" id="3.40.50.1010">
    <property type="entry name" value="5'-nuclease"/>
    <property type="match status" value="2"/>
</dbReference>
<dbReference type="CDD" id="cd09870">
    <property type="entry name" value="PIN_YEN1"/>
    <property type="match status" value="1"/>
</dbReference>
<organism evidence="3 4">
    <name type="scientific">Roridomyces roridus</name>
    <dbReference type="NCBI Taxonomy" id="1738132"/>
    <lineage>
        <taxon>Eukaryota</taxon>
        <taxon>Fungi</taxon>
        <taxon>Dikarya</taxon>
        <taxon>Basidiomycota</taxon>
        <taxon>Agaricomycotina</taxon>
        <taxon>Agaricomycetes</taxon>
        <taxon>Agaricomycetidae</taxon>
        <taxon>Agaricales</taxon>
        <taxon>Marasmiineae</taxon>
        <taxon>Mycenaceae</taxon>
        <taxon>Roridomyces</taxon>
    </lineage>
</organism>
<dbReference type="GO" id="GO:0017108">
    <property type="term" value="F:5'-flap endonuclease activity"/>
    <property type="evidence" value="ECO:0007669"/>
    <property type="project" value="TreeGrafter"/>
</dbReference>
<dbReference type="SMART" id="SM00484">
    <property type="entry name" value="XPGI"/>
    <property type="match status" value="1"/>
</dbReference>
<evidence type="ECO:0000313" key="3">
    <source>
        <dbReference type="EMBL" id="KAJ7616026.1"/>
    </source>
</evidence>
<dbReference type="SMART" id="SM00485">
    <property type="entry name" value="XPGN"/>
    <property type="match status" value="1"/>
</dbReference>
<name>A0AAD7BBW2_9AGAR</name>
<evidence type="ECO:0000313" key="4">
    <source>
        <dbReference type="Proteomes" id="UP001221142"/>
    </source>
</evidence>
<feature type="domain" description="XPG-I" evidence="1">
    <location>
        <begin position="120"/>
        <end position="190"/>
    </location>
</feature>
<proteinExistence type="predicted"/>
<dbReference type="PRINTS" id="PR00853">
    <property type="entry name" value="XPGRADSUPER"/>
</dbReference>
<sequence>MGIPGLWQLIESSAHTVSFKELGLFEGPISGHREMQSIIIGVDAGLWMTQCQTVFHKPHHAQMGSNPELRALLYKLLQLIQAGVVAVFVFDGPHRPSVKRGKQVKTKPHWLVEGFVKMIEMSGFHHHQAPGEADAELALLDRLHLIDGVLTDDGDVALFGAHRIIRKMNKRNLDEIMVYTATSMEQDPALQLTQGGILLLALMSGGDYDAVSLSNLLWYVGNC</sequence>
<evidence type="ECO:0000259" key="2">
    <source>
        <dbReference type="SMART" id="SM00485"/>
    </source>
</evidence>